<dbReference type="SUPFAM" id="SSF51126">
    <property type="entry name" value="Pectin lyase-like"/>
    <property type="match status" value="1"/>
</dbReference>
<name>A0A4R1BAU0_9BACT</name>
<dbReference type="AlphaFoldDB" id="A0A4R1BAU0"/>
<keyword evidence="2" id="KW-1185">Reference proteome</keyword>
<proteinExistence type="predicted"/>
<organism evidence="1 2">
    <name type="scientific">Flaviaesturariibacter flavus</name>
    <dbReference type="NCBI Taxonomy" id="2502780"/>
    <lineage>
        <taxon>Bacteria</taxon>
        <taxon>Pseudomonadati</taxon>
        <taxon>Bacteroidota</taxon>
        <taxon>Chitinophagia</taxon>
        <taxon>Chitinophagales</taxon>
        <taxon>Chitinophagaceae</taxon>
        <taxon>Flaviaestuariibacter</taxon>
    </lineage>
</organism>
<protein>
    <recommendedName>
        <fullName evidence="3">Right-handed parallel beta-helix repeat-containing protein</fullName>
    </recommendedName>
</protein>
<sequence>MKPAHYLVLCLLLIGSLIACRKDRFTNSAAAPLRTNVDTLHFDTVFTSAGSTSGVIKIFNDESAGVRISSVRLAGGAASPFRINVDGIPGPEVRDLELAGNDSLYVFVTVTIQPNGSNLPFIVQDSIEINWNGNRSYVQLDAYGQNARFLRNSHVQGNTTWDNTLPYVILGSVTVDTAATLRITEGTRVYFHGDAPMIVHGRLEVTGDRYDSTRVLFTGDRLDLPYRDFPASWPGIFFSGASRNNELTYAVIRNAFQGVAISGPAPATQLTLRQCIIDNAYDAGLLASNSSVIADNLLVSNSGSNIQLTGGGDYRFTHCTSVSYSNSFNVHKQPVLVATDFDGLGRTAPFNGIFRNCIFWGEANGFVNNEVELAKQGATFNAVFDKVLWRVRNTPSPATVTGAINNQEPLFDSVDNGARIYNFRLAEGSPAIDKGSTTPLLIDLDGKPRSVGTLPDLGAYERQ</sequence>
<evidence type="ECO:0008006" key="3">
    <source>
        <dbReference type="Google" id="ProtNLM"/>
    </source>
</evidence>
<dbReference type="OrthoDB" id="1111178at2"/>
<evidence type="ECO:0000313" key="2">
    <source>
        <dbReference type="Proteomes" id="UP000295334"/>
    </source>
</evidence>
<dbReference type="PROSITE" id="PS51257">
    <property type="entry name" value="PROKAR_LIPOPROTEIN"/>
    <property type="match status" value="1"/>
</dbReference>
<dbReference type="InterPro" id="IPR012334">
    <property type="entry name" value="Pectin_lyas_fold"/>
</dbReference>
<dbReference type="RefSeq" id="WP_131448765.1">
    <property type="nucleotide sequence ID" value="NZ_SJZI01000042.1"/>
</dbReference>
<gene>
    <name evidence="1" type="ORF">EPD60_08470</name>
</gene>
<dbReference type="Gene3D" id="2.160.20.10">
    <property type="entry name" value="Single-stranded right-handed beta-helix, Pectin lyase-like"/>
    <property type="match status" value="1"/>
</dbReference>
<accession>A0A4R1BAU0</accession>
<dbReference type="Proteomes" id="UP000295334">
    <property type="component" value="Unassembled WGS sequence"/>
</dbReference>
<dbReference type="EMBL" id="SJZI01000042">
    <property type="protein sequence ID" value="TCJ14038.1"/>
    <property type="molecule type" value="Genomic_DNA"/>
</dbReference>
<dbReference type="NCBIfam" id="NF041518">
    <property type="entry name" value="choice_anch_Q"/>
    <property type="match status" value="1"/>
</dbReference>
<comment type="caution">
    <text evidence="1">The sequence shown here is derived from an EMBL/GenBank/DDBJ whole genome shotgun (WGS) entry which is preliminary data.</text>
</comment>
<dbReference type="InterPro" id="IPR059226">
    <property type="entry name" value="Choice_anch_Q_dom"/>
</dbReference>
<reference evidence="1 2" key="1">
    <citation type="submission" date="2019-03" db="EMBL/GenBank/DDBJ databases">
        <authorList>
            <person name="Kim M.K.M."/>
        </authorList>
    </citation>
    <scope>NUCLEOTIDE SEQUENCE [LARGE SCALE GENOMIC DNA]</scope>
    <source>
        <strain evidence="1 2">17J68-12</strain>
    </source>
</reference>
<evidence type="ECO:0000313" key="1">
    <source>
        <dbReference type="EMBL" id="TCJ14038.1"/>
    </source>
</evidence>
<dbReference type="InterPro" id="IPR011050">
    <property type="entry name" value="Pectin_lyase_fold/virulence"/>
</dbReference>